<proteinExistence type="predicted"/>
<evidence type="ECO:0000256" key="1">
    <source>
        <dbReference type="SAM" id="MobiDB-lite"/>
    </source>
</evidence>
<accession>A0A1Y0HU84</accession>
<feature type="region of interest" description="Disordered" evidence="1">
    <location>
        <begin position="1"/>
        <end position="35"/>
    </location>
</feature>
<dbReference type="EMBL" id="CP021383">
    <property type="protein sequence ID" value="ARU51659.1"/>
    <property type="molecule type" value="Genomic_DNA"/>
</dbReference>
<dbReference type="PANTHER" id="PTHR43603:SF1">
    <property type="entry name" value="ZINC-REGULATED GTPASE METALLOPROTEIN ACTIVATOR 1"/>
    <property type="match status" value="1"/>
</dbReference>
<dbReference type="KEGG" id="cceu:CBR64_09385"/>
<dbReference type="InterPro" id="IPR051927">
    <property type="entry name" value="Zn_Chap_cDPG_Synth"/>
</dbReference>
<sequence>MPFSSSRSSGPWPDDAHDLPEAAPGAPAEPPADAGDTRAALSVLATIDPVLRDSAVFGLVVGAPRVVALRHDIRAAEGALRRVVVDATGVIEDEVVPLEHACLSCAVREDAVPTLRRLADDGRWDHVVLALPVAAESLPVVRALAAQATPGNELERLRLATVLAVADVDTLEHDLLDDDLVSERGVGLTEDDQRAVGEVLAAQLEHADLVVTTGDLAAAATGSGLVDRLRGVGTRRIDGLHAVAADDLARRTHDPAAGERRAHPLGVRGPLPRRVTPDGDRSWTIDLWSARPFDPERLLRRIEDLGTGRVRSRGVFHVANRPDSLCAWDGAGGQLCIGTLGTWDDATTAEGRPVEPHTRVVIVGATPEGEGDGGDDERSRLLDAFRDVLATPDELADGGLRWLGRTDVLAPWLGARSDAV</sequence>
<name>A0A1Y0HU84_CELCE</name>
<dbReference type="SMART" id="SM00833">
    <property type="entry name" value="CobW_C"/>
    <property type="match status" value="1"/>
</dbReference>
<dbReference type="SUPFAM" id="SSF90002">
    <property type="entry name" value="Hypothetical protein YjiA, C-terminal domain"/>
    <property type="match status" value="1"/>
</dbReference>
<dbReference type="Pfam" id="PF07683">
    <property type="entry name" value="CobW_C"/>
    <property type="match status" value="1"/>
</dbReference>
<organism evidence="3 4">
    <name type="scientific">Cellulosimicrobium cellulans</name>
    <name type="common">Arthrobacter luteus</name>
    <dbReference type="NCBI Taxonomy" id="1710"/>
    <lineage>
        <taxon>Bacteria</taxon>
        <taxon>Bacillati</taxon>
        <taxon>Actinomycetota</taxon>
        <taxon>Actinomycetes</taxon>
        <taxon>Micrococcales</taxon>
        <taxon>Promicromonosporaceae</taxon>
        <taxon>Cellulosimicrobium</taxon>
    </lineage>
</organism>
<reference evidence="3 4" key="1">
    <citation type="submission" date="2017-05" db="EMBL/GenBank/DDBJ databases">
        <authorList>
            <person name="Song R."/>
            <person name="Chenine A.L."/>
            <person name="Ruprecht R.M."/>
        </authorList>
    </citation>
    <scope>NUCLEOTIDE SEQUENCE [LARGE SCALE GENOMIC DNA]</scope>
    <source>
        <strain evidence="3 4">PSBB019</strain>
    </source>
</reference>
<feature type="compositionally biased region" description="Low complexity" evidence="1">
    <location>
        <begin position="21"/>
        <end position="34"/>
    </location>
</feature>
<dbReference type="Proteomes" id="UP000196228">
    <property type="component" value="Chromosome"/>
</dbReference>
<dbReference type="PANTHER" id="PTHR43603">
    <property type="entry name" value="COBW DOMAIN-CONTAINING PROTEIN DDB_G0274527"/>
    <property type="match status" value="1"/>
</dbReference>
<protein>
    <recommendedName>
        <fullName evidence="2">CobW C-terminal domain-containing protein</fullName>
    </recommendedName>
</protein>
<dbReference type="Gene3D" id="3.40.50.300">
    <property type="entry name" value="P-loop containing nucleotide triphosphate hydrolases"/>
    <property type="match status" value="1"/>
</dbReference>
<dbReference type="InterPro" id="IPR003495">
    <property type="entry name" value="CobW/HypB/UreG_nucleotide-bd"/>
</dbReference>
<dbReference type="InterPro" id="IPR027417">
    <property type="entry name" value="P-loop_NTPase"/>
</dbReference>
<evidence type="ECO:0000313" key="3">
    <source>
        <dbReference type="EMBL" id="ARU51659.1"/>
    </source>
</evidence>
<feature type="domain" description="CobW C-terminal" evidence="2">
    <location>
        <begin position="282"/>
        <end position="389"/>
    </location>
</feature>
<gene>
    <name evidence="3" type="ORF">CBR64_09385</name>
</gene>
<feature type="region of interest" description="Disordered" evidence="1">
    <location>
        <begin position="252"/>
        <end position="274"/>
    </location>
</feature>
<dbReference type="OrthoDB" id="9808822at2"/>
<evidence type="ECO:0000313" key="4">
    <source>
        <dbReference type="Proteomes" id="UP000196228"/>
    </source>
</evidence>
<dbReference type="RefSeq" id="WP_087470691.1">
    <property type="nucleotide sequence ID" value="NZ_CP021383.1"/>
</dbReference>
<dbReference type="AlphaFoldDB" id="A0A1Y0HU84"/>
<dbReference type="InterPro" id="IPR011629">
    <property type="entry name" value="CobW-like_C"/>
</dbReference>
<feature type="compositionally biased region" description="Basic and acidic residues" evidence="1">
    <location>
        <begin position="252"/>
        <end position="262"/>
    </location>
</feature>
<dbReference type="Pfam" id="PF02492">
    <property type="entry name" value="cobW"/>
    <property type="match status" value="1"/>
</dbReference>
<evidence type="ECO:0000259" key="2">
    <source>
        <dbReference type="SMART" id="SM00833"/>
    </source>
</evidence>